<evidence type="ECO:0000313" key="2">
    <source>
        <dbReference type="EMBL" id="KAG8180501.1"/>
    </source>
</evidence>
<dbReference type="Gene3D" id="3.40.50.720">
    <property type="entry name" value="NAD(P)-binding Rossmann-like Domain"/>
    <property type="match status" value="1"/>
</dbReference>
<dbReference type="Pfam" id="PF01370">
    <property type="entry name" value="Epimerase"/>
    <property type="match status" value="1"/>
</dbReference>
<gene>
    <name evidence="2" type="ORF">JTE90_007457</name>
</gene>
<protein>
    <recommendedName>
        <fullName evidence="1">NAD-dependent epimerase/dehydratase domain-containing protein</fullName>
    </recommendedName>
</protein>
<dbReference type="PANTHER" id="PTHR43245:SF11">
    <property type="entry name" value="LD23561P"/>
    <property type="match status" value="1"/>
</dbReference>
<feature type="domain" description="NAD-dependent epimerase/dehydratase" evidence="1">
    <location>
        <begin position="14"/>
        <end position="250"/>
    </location>
</feature>
<reference evidence="2 3" key="1">
    <citation type="journal article" date="2022" name="Nat. Ecol. Evol.">
        <title>A masculinizing supergene underlies an exaggerated male reproductive morph in a spider.</title>
        <authorList>
            <person name="Hendrickx F."/>
            <person name="De Corte Z."/>
            <person name="Sonet G."/>
            <person name="Van Belleghem S.M."/>
            <person name="Kostlbacher S."/>
            <person name="Vangestel C."/>
        </authorList>
    </citation>
    <scope>NUCLEOTIDE SEQUENCE [LARGE SCALE GENOMIC DNA]</scope>
    <source>
        <strain evidence="2">W744_W776</strain>
    </source>
</reference>
<dbReference type="CDD" id="cd08946">
    <property type="entry name" value="SDR_e"/>
    <property type="match status" value="1"/>
</dbReference>
<keyword evidence="3" id="KW-1185">Reference proteome</keyword>
<accession>A0AAV6U935</accession>
<evidence type="ECO:0000313" key="3">
    <source>
        <dbReference type="Proteomes" id="UP000827092"/>
    </source>
</evidence>
<proteinExistence type="predicted"/>
<dbReference type="PANTHER" id="PTHR43245">
    <property type="entry name" value="BIFUNCTIONAL POLYMYXIN RESISTANCE PROTEIN ARNA"/>
    <property type="match status" value="1"/>
</dbReference>
<dbReference type="EMBL" id="JAFNEN010000560">
    <property type="protein sequence ID" value="KAG8180501.1"/>
    <property type="molecule type" value="Genomic_DNA"/>
</dbReference>
<sequence length="374" mass="41814">MANTEHDISTKYRVLILGGCGFIGRHLVDFLVSNNLVTKVRVVDKVPPQTAWLNKQHQEVFSNPLVEFKSANLINSASCQNAFADDEGPFDFVVNLAAETKMGQSDPVYKEGIVKLSVNCAKEAVKQKVKRFVEISAGHIHSSEKTPIKETAKPDPWTVMARFKLQVEDEFTAIPELNYVILRPAIVYGIGDKNGIVPRLVVGAVYKHIGEMMKLLWHKDIKMHTVHALDLSRAIWHACLNGKSGEIYHIVDKGNTTQGKISDIVSDIFNINHDYFGTPMSSLAKLDMSALVEDINDKHLGPWAEACSKDGIENTPLNPYLHQELLYDKHLNLDGSKFESTGFTYLVPSITKEKVQEILNDYIAMGIFPRSLVL</sequence>
<name>A0AAV6U935_9ARAC</name>
<evidence type="ECO:0000259" key="1">
    <source>
        <dbReference type="Pfam" id="PF01370"/>
    </source>
</evidence>
<dbReference type="AlphaFoldDB" id="A0AAV6U935"/>
<dbReference type="SUPFAM" id="SSF51735">
    <property type="entry name" value="NAD(P)-binding Rossmann-fold domains"/>
    <property type="match status" value="1"/>
</dbReference>
<dbReference type="InterPro" id="IPR050177">
    <property type="entry name" value="Lipid_A_modif_metabolic_enz"/>
</dbReference>
<organism evidence="2 3">
    <name type="scientific">Oedothorax gibbosus</name>
    <dbReference type="NCBI Taxonomy" id="931172"/>
    <lineage>
        <taxon>Eukaryota</taxon>
        <taxon>Metazoa</taxon>
        <taxon>Ecdysozoa</taxon>
        <taxon>Arthropoda</taxon>
        <taxon>Chelicerata</taxon>
        <taxon>Arachnida</taxon>
        <taxon>Araneae</taxon>
        <taxon>Araneomorphae</taxon>
        <taxon>Entelegynae</taxon>
        <taxon>Araneoidea</taxon>
        <taxon>Linyphiidae</taxon>
        <taxon>Erigoninae</taxon>
        <taxon>Oedothorax</taxon>
    </lineage>
</organism>
<dbReference type="Proteomes" id="UP000827092">
    <property type="component" value="Unassembled WGS sequence"/>
</dbReference>
<dbReference type="InterPro" id="IPR001509">
    <property type="entry name" value="Epimerase_deHydtase"/>
</dbReference>
<comment type="caution">
    <text evidence="2">The sequence shown here is derived from an EMBL/GenBank/DDBJ whole genome shotgun (WGS) entry which is preliminary data.</text>
</comment>
<dbReference type="InterPro" id="IPR036291">
    <property type="entry name" value="NAD(P)-bd_dom_sf"/>
</dbReference>